<dbReference type="PANTHER" id="PTHR42698:SF1">
    <property type="entry name" value="GTPASE ERA, MITOCHONDRIAL"/>
    <property type="match status" value="1"/>
</dbReference>
<feature type="region of interest" description="G4" evidence="9">
    <location>
        <begin position="121"/>
        <end position="124"/>
    </location>
</feature>
<dbReference type="HAMAP" id="MF_00367">
    <property type="entry name" value="GTPase_Era"/>
    <property type="match status" value="1"/>
</dbReference>
<accession>A0A1H3R350</accession>
<dbReference type="InterPro" id="IPR027417">
    <property type="entry name" value="P-loop_NTPase"/>
</dbReference>
<dbReference type="FunFam" id="3.40.50.300:FF:000094">
    <property type="entry name" value="GTPase Era"/>
    <property type="match status" value="1"/>
</dbReference>
<evidence type="ECO:0000313" key="13">
    <source>
        <dbReference type="EMBL" id="SDZ20050.1"/>
    </source>
</evidence>
<feature type="binding site" evidence="8">
    <location>
        <begin position="12"/>
        <end position="19"/>
    </location>
    <ligand>
        <name>GTP</name>
        <dbReference type="ChEBI" id="CHEBI:37565"/>
    </ligand>
</feature>
<dbReference type="GO" id="GO:0005829">
    <property type="term" value="C:cytosol"/>
    <property type="evidence" value="ECO:0007669"/>
    <property type="project" value="TreeGrafter"/>
</dbReference>
<dbReference type="OrthoDB" id="9805918at2"/>
<dbReference type="PANTHER" id="PTHR42698">
    <property type="entry name" value="GTPASE ERA"/>
    <property type="match status" value="1"/>
</dbReference>
<feature type="binding site" evidence="8">
    <location>
        <begin position="121"/>
        <end position="124"/>
    </location>
    <ligand>
        <name>GTP</name>
        <dbReference type="ChEBI" id="CHEBI:37565"/>
    </ligand>
</feature>
<dbReference type="InterPro" id="IPR005662">
    <property type="entry name" value="GTPase_Era-like"/>
</dbReference>
<protein>
    <recommendedName>
        <fullName evidence="2 8">GTPase Era</fullName>
    </recommendedName>
</protein>
<evidence type="ECO:0000256" key="9">
    <source>
        <dbReference type="PROSITE-ProRule" id="PRU01050"/>
    </source>
</evidence>
<organism evidence="13 14">
    <name type="scientific">Proteiniborus ethanoligenes</name>
    <dbReference type="NCBI Taxonomy" id="415015"/>
    <lineage>
        <taxon>Bacteria</taxon>
        <taxon>Bacillati</taxon>
        <taxon>Bacillota</taxon>
        <taxon>Clostridia</taxon>
        <taxon>Eubacteriales</taxon>
        <taxon>Proteiniborus</taxon>
    </lineage>
</organism>
<feature type="region of interest" description="G1" evidence="9">
    <location>
        <begin position="12"/>
        <end position="19"/>
    </location>
</feature>
<keyword evidence="5 8" id="KW-0694">RNA-binding</keyword>
<dbReference type="Gene3D" id="3.30.300.20">
    <property type="match status" value="1"/>
</dbReference>
<dbReference type="InterPro" id="IPR030388">
    <property type="entry name" value="G_ERA_dom"/>
</dbReference>
<dbReference type="GO" id="GO:0000028">
    <property type="term" value="P:ribosomal small subunit assembly"/>
    <property type="evidence" value="ECO:0007669"/>
    <property type="project" value="TreeGrafter"/>
</dbReference>
<keyword evidence="8" id="KW-1003">Cell membrane</keyword>
<dbReference type="InterPro" id="IPR009019">
    <property type="entry name" value="KH_sf_prok-type"/>
</dbReference>
<feature type="binding site" evidence="8">
    <location>
        <begin position="59"/>
        <end position="63"/>
    </location>
    <ligand>
        <name>GTP</name>
        <dbReference type="ChEBI" id="CHEBI:37565"/>
    </ligand>
</feature>
<dbReference type="InterPro" id="IPR004044">
    <property type="entry name" value="KH_dom_type_2"/>
</dbReference>
<dbReference type="CDD" id="cd22534">
    <property type="entry name" value="KH-II_Era"/>
    <property type="match status" value="1"/>
</dbReference>
<reference evidence="13 14" key="1">
    <citation type="submission" date="2016-10" db="EMBL/GenBank/DDBJ databases">
        <authorList>
            <person name="de Groot N.N."/>
        </authorList>
    </citation>
    <scope>NUCLEOTIDE SEQUENCE [LARGE SCALE GENOMIC DNA]</scope>
    <source>
        <strain evidence="13 14">DSM 21650</strain>
    </source>
</reference>
<comment type="similarity">
    <text evidence="1 8 9 10">Belongs to the TRAFAC class TrmE-Era-EngA-EngB-Septin-like GTPase superfamily. Era GTPase family.</text>
</comment>
<feature type="region of interest" description="G5" evidence="9">
    <location>
        <begin position="150"/>
        <end position="152"/>
    </location>
</feature>
<dbReference type="SUPFAM" id="SSF52540">
    <property type="entry name" value="P-loop containing nucleoside triphosphate hydrolases"/>
    <property type="match status" value="1"/>
</dbReference>
<keyword evidence="7 8" id="KW-0472">Membrane</keyword>
<feature type="region of interest" description="G2" evidence="9">
    <location>
        <begin position="38"/>
        <end position="42"/>
    </location>
</feature>
<keyword evidence="6 8" id="KW-0342">GTP-binding</keyword>
<dbReference type="InterPro" id="IPR015946">
    <property type="entry name" value="KH_dom-like_a/b"/>
</dbReference>
<sequence>MKYRSGFVTIIGRPNVGKSTLLNHILGEKMAIVSDKPQTTRNKIQCIYTENDFQIIFIDTPGIHKPKNKLGEYMVNVSKDTLNEVDVILWLVDESLEMGPGDKFILEELKNIKTDKILVINKTDKLKSDDIEIIKNNYRELDIFKDIIPISAITGKGIDSLIKAILNLLPEGPQYFPADMITDQPERQIVSEIIREKALNYLDEEIPHGIAVGIESLRKRENQDIIDVQATIYCERESHKGIIIGKNGRKLKGIGKSARQDIEALLGSQIYLELWVKVEKNWREKEKLLKQFGYR</sequence>
<keyword evidence="14" id="KW-1185">Reference proteome</keyword>
<dbReference type="STRING" id="415015.SAMN05660462_02195"/>
<dbReference type="CDD" id="cd04163">
    <property type="entry name" value="Era"/>
    <property type="match status" value="1"/>
</dbReference>
<proteinExistence type="inferred from homology"/>
<dbReference type="EMBL" id="FNQE01000024">
    <property type="protein sequence ID" value="SDZ20050.1"/>
    <property type="molecule type" value="Genomic_DNA"/>
</dbReference>
<dbReference type="RefSeq" id="WP_091731106.1">
    <property type="nucleotide sequence ID" value="NZ_FNQE01000024.1"/>
</dbReference>
<keyword evidence="8" id="KW-0699">rRNA-binding</keyword>
<evidence type="ECO:0000256" key="1">
    <source>
        <dbReference type="ARBA" id="ARBA00007921"/>
    </source>
</evidence>
<dbReference type="GO" id="GO:0005886">
    <property type="term" value="C:plasma membrane"/>
    <property type="evidence" value="ECO:0007669"/>
    <property type="project" value="UniProtKB-SubCell"/>
</dbReference>
<evidence type="ECO:0000256" key="6">
    <source>
        <dbReference type="ARBA" id="ARBA00023134"/>
    </source>
</evidence>
<evidence type="ECO:0000256" key="3">
    <source>
        <dbReference type="ARBA" id="ARBA00022517"/>
    </source>
</evidence>
<dbReference type="GO" id="GO:0070181">
    <property type="term" value="F:small ribosomal subunit rRNA binding"/>
    <property type="evidence" value="ECO:0007669"/>
    <property type="project" value="UniProtKB-UniRule"/>
</dbReference>
<dbReference type="FunFam" id="3.30.300.20:FF:000003">
    <property type="entry name" value="GTPase Era"/>
    <property type="match status" value="1"/>
</dbReference>
<dbReference type="InterPro" id="IPR006073">
    <property type="entry name" value="GTP-bd"/>
</dbReference>
<comment type="subunit">
    <text evidence="8">Monomer.</text>
</comment>
<evidence type="ECO:0000313" key="14">
    <source>
        <dbReference type="Proteomes" id="UP000198625"/>
    </source>
</evidence>
<evidence type="ECO:0000256" key="2">
    <source>
        <dbReference type="ARBA" id="ARBA00020484"/>
    </source>
</evidence>
<dbReference type="PROSITE" id="PS51713">
    <property type="entry name" value="G_ERA"/>
    <property type="match status" value="1"/>
</dbReference>
<dbReference type="NCBIfam" id="TIGR00436">
    <property type="entry name" value="era"/>
    <property type="match status" value="1"/>
</dbReference>
<dbReference type="NCBIfam" id="TIGR00231">
    <property type="entry name" value="small_GTP"/>
    <property type="match status" value="1"/>
</dbReference>
<feature type="domain" description="KH type-2" evidence="11">
    <location>
        <begin position="202"/>
        <end position="280"/>
    </location>
</feature>
<evidence type="ECO:0000256" key="5">
    <source>
        <dbReference type="ARBA" id="ARBA00022884"/>
    </source>
</evidence>
<comment type="subcellular location">
    <subcellularLocation>
        <location evidence="8">Cytoplasm</location>
    </subcellularLocation>
    <subcellularLocation>
        <location evidence="8">Cell membrane</location>
        <topology evidence="8">Peripheral membrane protein</topology>
    </subcellularLocation>
</comment>
<dbReference type="Gene3D" id="3.40.50.300">
    <property type="entry name" value="P-loop containing nucleotide triphosphate hydrolases"/>
    <property type="match status" value="1"/>
</dbReference>
<keyword evidence="4 8" id="KW-0547">Nucleotide-binding</keyword>
<dbReference type="PROSITE" id="PS50823">
    <property type="entry name" value="KH_TYPE_2"/>
    <property type="match status" value="1"/>
</dbReference>
<evidence type="ECO:0000256" key="10">
    <source>
        <dbReference type="RuleBase" id="RU003761"/>
    </source>
</evidence>
<keyword evidence="8" id="KW-0963">Cytoplasm</keyword>
<evidence type="ECO:0000256" key="8">
    <source>
        <dbReference type="HAMAP-Rule" id="MF_00367"/>
    </source>
</evidence>
<comment type="function">
    <text evidence="8">An essential GTPase that binds both GDP and GTP, with rapid nucleotide exchange. Plays a role in 16S rRNA processing and 30S ribosomal subunit biogenesis and possibly also in cell cycle regulation and energy metabolism.</text>
</comment>
<gene>
    <name evidence="8" type="primary">era</name>
    <name evidence="13" type="ORF">SAMN05660462_02195</name>
</gene>
<keyword evidence="3 8" id="KW-0690">Ribosome biogenesis</keyword>
<dbReference type="GO" id="GO:0003924">
    <property type="term" value="F:GTPase activity"/>
    <property type="evidence" value="ECO:0007669"/>
    <property type="project" value="UniProtKB-UniRule"/>
</dbReference>
<evidence type="ECO:0000259" key="11">
    <source>
        <dbReference type="PROSITE" id="PS50823"/>
    </source>
</evidence>
<dbReference type="NCBIfam" id="NF000908">
    <property type="entry name" value="PRK00089.1"/>
    <property type="match status" value="1"/>
</dbReference>
<dbReference type="Pfam" id="PF07650">
    <property type="entry name" value="KH_2"/>
    <property type="match status" value="1"/>
</dbReference>
<dbReference type="Pfam" id="PF01926">
    <property type="entry name" value="MMR_HSR1"/>
    <property type="match status" value="1"/>
</dbReference>
<evidence type="ECO:0000256" key="4">
    <source>
        <dbReference type="ARBA" id="ARBA00022741"/>
    </source>
</evidence>
<evidence type="ECO:0000259" key="12">
    <source>
        <dbReference type="PROSITE" id="PS51713"/>
    </source>
</evidence>
<feature type="region of interest" description="G3" evidence="9">
    <location>
        <begin position="59"/>
        <end position="62"/>
    </location>
</feature>
<dbReference type="Proteomes" id="UP000198625">
    <property type="component" value="Unassembled WGS sequence"/>
</dbReference>
<dbReference type="GO" id="GO:0043024">
    <property type="term" value="F:ribosomal small subunit binding"/>
    <property type="evidence" value="ECO:0007669"/>
    <property type="project" value="TreeGrafter"/>
</dbReference>
<evidence type="ECO:0000256" key="7">
    <source>
        <dbReference type="ARBA" id="ARBA00023136"/>
    </source>
</evidence>
<dbReference type="InterPro" id="IPR005225">
    <property type="entry name" value="Small_GTP-bd"/>
</dbReference>
<feature type="domain" description="Era-type G" evidence="12">
    <location>
        <begin position="4"/>
        <end position="171"/>
    </location>
</feature>
<dbReference type="AlphaFoldDB" id="A0A1H3R350"/>
<name>A0A1H3R350_9FIRM</name>
<dbReference type="SUPFAM" id="SSF54814">
    <property type="entry name" value="Prokaryotic type KH domain (KH-domain type II)"/>
    <property type="match status" value="1"/>
</dbReference>
<dbReference type="GO" id="GO:0005525">
    <property type="term" value="F:GTP binding"/>
    <property type="evidence" value="ECO:0007669"/>
    <property type="project" value="UniProtKB-UniRule"/>
</dbReference>